<feature type="signal peptide" evidence="2">
    <location>
        <begin position="1"/>
        <end position="31"/>
    </location>
</feature>
<keyword evidence="4" id="KW-1185">Reference proteome</keyword>
<dbReference type="HOGENOM" id="CLU_1611390_0_0_1"/>
<feature type="compositionally biased region" description="Basic and acidic residues" evidence="1">
    <location>
        <begin position="65"/>
        <end position="80"/>
    </location>
</feature>
<feature type="chain" id="PRO_5002178163" evidence="2">
    <location>
        <begin position="32"/>
        <end position="165"/>
    </location>
</feature>
<evidence type="ECO:0000313" key="3">
    <source>
        <dbReference type="EMBL" id="KIP04297.1"/>
    </source>
</evidence>
<evidence type="ECO:0000256" key="1">
    <source>
        <dbReference type="SAM" id="MobiDB-lite"/>
    </source>
</evidence>
<proteinExistence type="predicted"/>
<dbReference type="EMBL" id="KN840579">
    <property type="protein sequence ID" value="KIP04297.1"/>
    <property type="molecule type" value="Genomic_DNA"/>
</dbReference>
<accession>A0A0C3S3B4</accession>
<reference evidence="3 4" key="1">
    <citation type="journal article" date="2014" name="PLoS Genet.">
        <title>Analysis of the Phlebiopsis gigantea genome, transcriptome and secretome provides insight into its pioneer colonization strategies of wood.</title>
        <authorList>
            <person name="Hori C."/>
            <person name="Ishida T."/>
            <person name="Igarashi K."/>
            <person name="Samejima M."/>
            <person name="Suzuki H."/>
            <person name="Master E."/>
            <person name="Ferreira P."/>
            <person name="Ruiz-Duenas F.J."/>
            <person name="Held B."/>
            <person name="Canessa P."/>
            <person name="Larrondo L.F."/>
            <person name="Schmoll M."/>
            <person name="Druzhinina I.S."/>
            <person name="Kubicek C.P."/>
            <person name="Gaskell J.A."/>
            <person name="Kersten P."/>
            <person name="St John F."/>
            <person name="Glasner J."/>
            <person name="Sabat G."/>
            <person name="Splinter BonDurant S."/>
            <person name="Syed K."/>
            <person name="Yadav J."/>
            <person name="Mgbeahuruike A.C."/>
            <person name="Kovalchuk A."/>
            <person name="Asiegbu F.O."/>
            <person name="Lackner G."/>
            <person name="Hoffmeister D."/>
            <person name="Rencoret J."/>
            <person name="Gutierrez A."/>
            <person name="Sun H."/>
            <person name="Lindquist E."/>
            <person name="Barry K."/>
            <person name="Riley R."/>
            <person name="Grigoriev I.V."/>
            <person name="Henrissat B."/>
            <person name="Kues U."/>
            <person name="Berka R.M."/>
            <person name="Martinez A.T."/>
            <person name="Covert S.F."/>
            <person name="Blanchette R.A."/>
            <person name="Cullen D."/>
        </authorList>
    </citation>
    <scope>NUCLEOTIDE SEQUENCE [LARGE SCALE GENOMIC DNA]</scope>
    <source>
        <strain evidence="3 4">11061_1 CR5-6</strain>
    </source>
</reference>
<evidence type="ECO:0000256" key="2">
    <source>
        <dbReference type="SAM" id="SignalP"/>
    </source>
</evidence>
<dbReference type="AlphaFoldDB" id="A0A0C3S3B4"/>
<evidence type="ECO:0000313" key="4">
    <source>
        <dbReference type="Proteomes" id="UP000053257"/>
    </source>
</evidence>
<protein>
    <submittedName>
        <fullName evidence="3">Uncharacterized protein</fullName>
    </submittedName>
</protein>
<name>A0A0C3S3B4_PHLG1</name>
<feature type="compositionally biased region" description="Polar residues" evidence="1">
    <location>
        <begin position="81"/>
        <end position="92"/>
    </location>
</feature>
<organism evidence="3 4">
    <name type="scientific">Phlebiopsis gigantea (strain 11061_1 CR5-6)</name>
    <name type="common">White-rot fungus</name>
    <name type="synonym">Peniophora gigantea</name>
    <dbReference type="NCBI Taxonomy" id="745531"/>
    <lineage>
        <taxon>Eukaryota</taxon>
        <taxon>Fungi</taxon>
        <taxon>Dikarya</taxon>
        <taxon>Basidiomycota</taxon>
        <taxon>Agaricomycotina</taxon>
        <taxon>Agaricomycetes</taxon>
        <taxon>Polyporales</taxon>
        <taxon>Phanerochaetaceae</taxon>
        <taxon>Phlebiopsis</taxon>
    </lineage>
</organism>
<sequence>MTRVCAGTHRLVPSFVASLVVSFALPDKSEAGDEEEDIDENSQVFARHKTRMRTHLWAYIRVDEADKSSSESASSEERLLNDSTRSQMPSRSSATFEFTFTYPLALVVEGVAQLSMGEPDDPDPQADLGRSDSRTDVMWETYAIVANAGVTCYDELGGLCICDLF</sequence>
<gene>
    <name evidence="3" type="ORF">PHLGIDRAFT_15285</name>
</gene>
<dbReference type="Proteomes" id="UP000053257">
    <property type="component" value="Unassembled WGS sequence"/>
</dbReference>
<keyword evidence="2" id="KW-0732">Signal</keyword>
<feature type="region of interest" description="Disordered" evidence="1">
    <location>
        <begin position="65"/>
        <end position="92"/>
    </location>
</feature>